<proteinExistence type="predicted"/>
<evidence type="ECO:0000313" key="1">
    <source>
        <dbReference type="EMBL" id="QGK68973.1"/>
    </source>
</evidence>
<organism evidence="1 2">
    <name type="scientific">Allosaccharopolyspora coralli</name>
    <dbReference type="NCBI Taxonomy" id="2665642"/>
    <lineage>
        <taxon>Bacteria</taxon>
        <taxon>Bacillati</taxon>
        <taxon>Actinomycetota</taxon>
        <taxon>Actinomycetes</taxon>
        <taxon>Pseudonocardiales</taxon>
        <taxon>Pseudonocardiaceae</taxon>
        <taxon>Allosaccharopolyspora</taxon>
    </lineage>
</organism>
<evidence type="ECO:0000313" key="2">
    <source>
        <dbReference type="Proteomes" id="UP000371041"/>
    </source>
</evidence>
<dbReference type="Proteomes" id="UP000371041">
    <property type="component" value="Chromosome"/>
</dbReference>
<reference evidence="2" key="1">
    <citation type="submission" date="2019-11" db="EMBL/GenBank/DDBJ databases">
        <title>The complete genome sequence of Saccharopolyspora sp. E2A.</title>
        <authorList>
            <person name="Zhang G."/>
        </authorList>
    </citation>
    <scope>NUCLEOTIDE SEQUENCE [LARGE SCALE GENOMIC DNA]</scope>
    <source>
        <strain evidence="2">E2A</strain>
    </source>
</reference>
<dbReference type="KEGG" id="sace:GIY23_04965"/>
<dbReference type="AlphaFoldDB" id="A0A5Q3Q3R2"/>
<name>A0A5Q3Q3R2_9PSEU</name>
<gene>
    <name evidence="1" type="ORF">GIY23_04965</name>
</gene>
<accession>A0A5Q3Q3R2</accession>
<protein>
    <submittedName>
        <fullName evidence="1">Uncharacterized protein</fullName>
    </submittedName>
</protein>
<keyword evidence="2" id="KW-1185">Reference proteome</keyword>
<sequence length="62" mass="6875">MQCDVREVQFADGTSELILHGADGEQLVRFHTMDQMLDVIDVLIGCVESIQQAESAFGLAHR</sequence>
<dbReference type="RefSeq" id="WP_154075576.1">
    <property type="nucleotide sequence ID" value="NZ_CP045929.1"/>
</dbReference>
<dbReference type="EMBL" id="CP045929">
    <property type="protein sequence ID" value="QGK68973.1"/>
    <property type="molecule type" value="Genomic_DNA"/>
</dbReference>